<evidence type="ECO:0000256" key="9">
    <source>
        <dbReference type="ARBA" id="ARBA00023277"/>
    </source>
</evidence>
<dbReference type="Pfam" id="PF01087">
    <property type="entry name" value="GalP_UDP_transf"/>
    <property type="match status" value="1"/>
</dbReference>
<protein>
    <recommendedName>
        <fullName evidence="10">Galactose-1-phosphate uridylyltransferase</fullName>
        <shortName evidence="10">Gal-1-P uridylyltransferase</shortName>
        <ecNumber evidence="10">2.7.7.12</ecNumber>
    </recommendedName>
    <alternativeName>
        <fullName evidence="10">UDP-glucose--hexose-1-phosphate uridylyltransferase</fullName>
    </alternativeName>
</protein>
<dbReference type="Proteomes" id="UP000032483">
    <property type="component" value="Unassembled WGS sequence"/>
</dbReference>
<name>A0A0D8IVS5_9FIRM</name>
<gene>
    <name evidence="10" type="primary">galT</name>
    <name evidence="13" type="ORF">TQ39_16195</name>
</gene>
<dbReference type="GO" id="GO:0008108">
    <property type="term" value="F:UDP-glucose:hexose-1-phosphate uridylyltransferase activity"/>
    <property type="evidence" value="ECO:0007669"/>
    <property type="project" value="UniProtKB-UniRule"/>
</dbReference>
<dbReference type="PANTHER" id="PTHR39191">
    <property type="entry name" value="GALACTOSE-1-PHOSPHATE URIDYLYLTRANSFERASE"/>
    <property type="match status" value="1"/>
</dbReference>
<dbReference type="PATRIC" id="fig|1550024.3.peg.3695"/>
<organism evidence="13 14">
    <name type="scientific">Ruthenibacterium lactatiformans</name>
    <dbReference type="NCBI Taxonomy" id="1550024"/>
    <lineage>
        <taxon>Bacteria</taxon>
        <taxon>Bacillati</taxon>
        <taxon>Bacillota</taxon>
        <taxon>Clostridia</taxon>
        <taxon>Eubacteriales</taxon>
        <taxon>Oscillospiraceae</taxon>
        <taxon>Ruthenibacterium</taxon>
    </lineage>
</organism>
<comment type="similarity">
    <text evidence="4 10">Belongs to the galactose-1-phosphate uridylyltransferase type 2 family.</text>
</comment>
<evidence type="ECO:0000256" key="2">
    <source>
        <dbReference type="ARBA" id="ARBA00004496"/>
    </source>
</evidence>
<comment type="caution">
    <text evidence="13">The sequence shown here is derived from an EMBL/GenBank/DDBJ whole genome shotgun (WGS) entry which is preliminary data.</text>
</comment>
<evidence type="ECO:0000256" key="5">
    <source>
        <dbReference type="ARBA" id="ARBA00022490"/>
    </source>
</evidence>
<comment type="catalytic activity">
    <reaction evidence="1 10">
        <text>alpha-D-galactose 1-phosphate + UDP-alpha-D-glucose = alpha-D-glucose 1-phosphate + UDP-alpha-D-galactose</text>
        <dbReference type="Rhea" id="RHEA:13989"/>
        <dbReference type="ChEBI" id="CHEBI:58336"/>
        <dbReference type="ChEBI" id="CHEBI:58601"/>
        <dbReference type="ChEBI" id="CHEBI:58885"/>
        <dbReference type="ChEBI" id="CHEBI:66914"/>
        <dbReference type="EC" id="2.7.7.12"/>
    </reaction>
</comment>
<dbReference type="Pfam" id="PF02744">
    <property type="entry name" value="GalP_UDP_tr_C"/>
    <property type="match status" value="1"/>
</dbReference>
<dbReference type="UniPathway" id="UPA00214"/>
<dbReference type="GO" id="GO:0005737">
    <property type="term" value="C:cytoplasm"/>
    <property type="evidence" value="ECO:0007669"/>
    <property type="project" value="UniProtKB-SubCell"/>
</dbReference>
<dbReference type="HAMAP" id="MF_00571">
    <property type="entry name" value="GalP_UDP_trans"/>
    <property type="match status" value="1"/>
</dbReference>
<reference evidence="13" key="1">
    <citation type="submission" date="2015-02" db="EMBL/GenBank/DDBJ databases">
        <title>A novel member of the family Ruminococcaceae isolated from human feces.</title>
        <authorList>
            <person name="Shkoporov A.N."/>
            <person name="Chaplin A.V."/>
            <person name="Motuzova O.V."/>
            <person name="Kafarskaia L.I."/>
            <person name="Khokhlova E.V."/>
            <person name="Efimov B.A."/>
        </authorList>
    </citation>
    <scope>NUCLEOTIDE SEQUENCE [LARGE SCALE GENOMIC DNA]</scope>
    <source>
        <strain evidence="13">585-1</strain>
    </source>
</reference>
<evidence type="ECO:0000256" key="1">
    <source>
        <dbReference type="ARBA" id="ARBA00001107"/>
    </source>
</evidence>
<evidence type="ECO:0000256" key="4">
    <source>
        <dbReference type="ARBA" id="ARBA00008706"/>
    </source>
</evidence>
<keyword evidence="9 10" id="KW-0119">Carbohydrate metabolism</keyword>
<keyword evidence="8 10" id="KW-0299">Galactose metabolism</keyword>
<evidence type="ECO:0000256" key="8">
    <source>
        <dbReference type="ARBA" id="ARBA00023144"/>
    </source>
</evidence>
<comment type="pathway">
    <text evidence="3 10">Carbohydrate metabolism; galactose metabolism.</text>
</comment>
<comment type="subcellular location">
    <subcellularLocation>
        <location evidence="2 10">Cytoplasm</location>
    </subcellularLocation>
</comment>
<keyword evidence="7 10" id="KW-0548">Nucleotidyltransferase</keyword>
<evidence type="ECO:0000256" key="3">
    <source>
        <dbReference type="ARBA" id="ARBA00004947"/>
    </source>
</evidence>
<dbReference type="RefSeq" id="WP_050006293.1">
    <property type="nucleotide sequence ID" value="NZ_CAUDWH010000018.1"/>
</dbReference>
<evidence type="ECO:0000256" key="7">
    <source>
        <dbReference type="ARBA" id="ARBA00022695"/>
    </source>
</evidence>
<accession>A0A0D8IVS5</accession>
<keyword evidence="14" id="KW-1185">Reference proteome</keyword>
<dbReference type="InterPro" id="IPR005850">
    <property type="entry name" value="GalP_Utransf_C"/>
</dbReference>
<feature type="domain" description="Galactose-1-phosphate uridyl transferase N-terminal" evidence="11">
    <location>
        <begin position="86"/>
        <end position="234"/>
    </location>
</feature>
<dbReference type="InterPro" id="IPR005849">
    <property type="entry name" value="GalP_Utransf_N"/>
</dbReference>
<keyword evidence="5 10" id="KW-0963">Cytoplasm</keyword>
<evidence type="ECO:0000256" key="6">
    <source>
        <dbReference type="ARBA" id="ARBA00022679"/>
    </source>
</evidence>
<proteinExistence type="inferred from homology"/>
<dbReference type="GO" id="GO:0006012">
    <property type="term" value="P:galactose metabolic process"/>
    <property type="evidence" value="ECO:0007669"/>
    <property type="project" value="UniProtKB-UniRule"/>
</dbReference>
<dbReference type="PANTHER" id="PTHR39191:SF1">
    <property type="entry name" value="DUF4922 DOMAIN-CONTAINING PROTEIN"/>
    <property type="match status" value="1"/>
</dbReference>
<dbReference type="EMBL" id="JXXK01000031">
    <property type="protein sequence ID" value="KJF38790.1"/>
    <property type="molecule type" value="Genomic_DNA"/>
</dbReference>
<evidence type="ECO:0000313" key="13">
    <source>
        <dbReference type="EMBL" id="KJF38790.1"/>
    </source>
</evidence>
<dbReference type="EC" id="2.7.7.12" evidence="10"/>
<evidence type="ECO:0000259" key="12">
    <source>
        <dbReference type="Pfam" id="PF02744"/>
    </source>
</evidence>
<dbReference type="InterPro" id="IPR000766">
    <property type="entry name" value="GalP_uridyl_Trfase_II"/>
</dbReference>
<sequence>MAHTALLIERLLQFSLQHSLIGELDAYVARNTLLDLFGLSEPWADGVPEEHLDVPTVLLDALLDDAAARGLYDGEVPALRVNFEARIMGAVMPRESETAARFEQLRQTQGVRAATDYFYGLCIASNYIRTAQIAKNIKWDYPCKYGRLEITINLTKPEKDPKTIALERLQPAASYPKCMLCIENIGYAGRVNFPARQNHRVVPLTLCGETWYLQYSPYVYYNEHCIVFAHEHAPMAITPRTFEQLFDFVTQFPHYTCGSNADLPIVGGSILSHMHFQGGSYAFPMQSAETLCRYRVPEYPDISVETIRWPVSTVRACGRDAAQLIGFAGRLLETWRGYSDAEADILAETMENGSPTPHNTVTPILHYDEKKGYVLDLVPRNNRTTEQYPEGIFHPHREIHHIKKENIGLIEVMGLAILPSRLAQQSEAIAAVLCGQTDAKACRAAAPEHADWLDLLVKKYGTALSPEQAQDAVKREIGAKFETCLEHAGVFKLTPDGLAAFDRFLTALGCEKL</sequence>
<dbReference type="AlphaFoldDB" id="A0A0D8IVS5"/>
<dbReference type="GeneID" id="42858094"/>
<evidence type="ECO:0000313" key="14">
    <source>
        <dbReference type="Proteomes" id="UP000032483"/>
    </source>
</evidence>
<evidence type="ECO:0000259" key="11">
    <source>
        <dbReference type="Pfam" id="PF01087"/>
    </source>
</evidence>
<keyword evidence="6 10" id="KW-0808">Transferase</keyword>
<dbReference type="NCBIfam" id="NF003629">
    <property type="entry name" value="PRK05270.1-2"/>
    <property type="match status" value="1"/>
</dbReference>
<evidence type="ECO:0000256" key="10">
    <source>
        <dbReference type="HAMAP-Rule" id="MF_00571"/>
    </source>
</evidence>
<dbReference type="PIRSF" id="PIRSF006005">
    <property type="entry name" value="GalT_BS"/>
    <property type="match status" value="1"/>
</dbReference>
<feature type="domain" description="Galactose-1-phosphate uridyl transferase C-terminal" evidence="12">
    <location>
        <begin position="250"/>
        <end position="435"/>
    </location>
</feature>